<name>A0A517RHM7_9PLAN</name>
<gene>
    <name evidence="2" type="ORF">Pan241w_34770</name>
</gene>
<evidence type="ECO:0000313" key="2">
    <source>
        <dbReference type="EMBL" id="QDT43377.1"/>
    </source>
</evidence>
<feature type="domain" description="DUF695" evidence="1">
    <location>
        <begin position="8"/>
        <end position="140"/>
    </location>
</feature>
<accession>A0A517RHM7</accession>
<organism evidence="2 3">
    <name type="scientific">Gimesia alba</name>
    <dbReference type="NCBI Taxonomy" id="2527973"/>
    <lineage>
        <taxon>Bacteria</taxon>
        <taxon>Pseudomonadati</taxon>
        <taxon>Planctomycetota</taxon>
        <taxon>Planctomycetia</taxon>
        <taxon>Planctomycetales</taxon>
        <taxon>Planctomycetaceae</taxon>
        <taxon>Gimesia</taxon>
    </lineage>
</organism>
<dbReference type="KEGG" id="gaz:Pan241w_34770"/>
<protein>
    <recommendedName>
        <fullName evidence="1">DUF695 domain-containing protein</fullName>
    </recommendedName>
</protein>
<dbReference type="EMBL" id="CP036269">
    <property type="protein sequence ID" value="QDT43377.1"/>
    <property type="molecule type" value="Genomic_DNA"/>
</dbReference>
<dbReference type="Pfam" id="PF05117">
    <property type="entry name" value="DUF695"/>
    <property type="match status" value="1"/>
</dbReference>
<proteinExistence type="predicted"/>
<keyword evidence="3" id="KW-1185">Reference proteome</keyword>
<dbReference type="OrthoDB" id="6700369at2"/>
<evidence type="ECO:0000313" key="3">
    <source>
        <dbReference type="Proteomes" id="UP000317171"/>
    </source>
</evidence>
<dbReference type="InterPro" id="IPR016097">
    <property type="entry name" value="DUF695"/>
</dbReference>
<reference evidence="2 3" key="1">
    <citation type="submission" date="2019-02" db="EMBL/GenBank/DDBJ databases">
        <title>Deep-cultivation of Planctomycetes and their phenomic and genomic characterization uncovers novel biology.</title>
        <authorList>
            <person name="Wiegand S."/>
            <person name="Jogler M."/>
            <person name="Boedeker C."/>
            <person name="Pinto D."/>
            <person name="Vollmers J."/>
            <person name="Rivas-Marin E."/>
            <person name="Kohn T."/>
            <person name="Peeters S.H."/>
            <person name="Heuer A."/>
            <person name="Rast P."/>
            <person name="Oberbeckmann S."/>
            <person name="Bunk B."/>
            <person name="Jeske O."/>
            <person name="Meyerdierks A."/>
            <person name="Storesund J.E."/>
            <person name="Kallscheuer N."/>
            <person name="Luecker S."/>
            <person name="Lage O.M."/>
            <person name="Pohl T."/>
            <person name="Merkel B.J."/>
            <person name="Hornburger P."/>
            <person name="Mueller R.-W."/>
            <person name="Bruemmer F."/>
            <person name="Labrenz M."/>
            <person name="Spormann A.M."/>
            <person name="Op den Camp H."/>
            <person name="Overmann J."/>
            <person name="Amann R."/>
            <person name="Jetten M.S.M."/>
            <person name="Mascher T."/>
            <person name="Medema M.H."/>
            <person name="Devos D.P."/>
            <person name="Kaster A.-K."/>
            <person name="Ovreas L."/>
            <person name="Rohde M."/>
            <person name="Galperin M.Y."/>
            <person name="Jogler C."/>
        </authorList>
    </citation>
    <scope>NUCLEOTIDE SEQUENCE [LARGE SCALE GENOMIC DNA]</scope>
    <source>
        <strain evidence="2 3">Pan241w</strain>
    </source>
</reference>
<dbReference type="AlphaFoldDB" id="A0A517RHM7"/>
<evidence type="ECO:0000259" key="1">
    <source>
        <dbReference type="Pfam" id="PF05117"/>
    </source>
</evidence>
<dbReference type="Proteomes" id="UP000317171">
    <property type="component" value="Chromosome"/>
</dbReference>
<sequence length="145" mass="16682">MTEPQPEQEWLTATATEEDMTVLFRLLPEIPTEISPADFPARIEIIWNYVSPNETGMPGPEDLELMNQFEEKLVAAWQEAALGFMTMLITGNQMCEWQWYLKDADQALQALNEAAAELPPLPIDIHTETDPEWYAYSNFMRQVTE</sequence>
<dbReference type="RefSeq" id="WP_145218017.1">
    <property type="nucleotide sequence ID" value="NZ_CP036269.1"/>
</dbReference>